<dbReference type="SMART" id="SM00256">
    <property type="entry name" value="FBOX"/>
    <property type="match status" value="1"/>
</dbReference>
<dbReference type="FunFam" id="3.80.10.10:FF:000152">
    <property type="entry name" value="F-box/LRR-repeat protein 4 isoform X1"/>
    <property type="match status" value="1"/>
</dbReference>
<dbReference type="InterPro" id="IPR032675">
    <property type="entry name" value="LRR_dom_sf"/>
</dbReference>
<dbReference type="GO" id="GO:0000423">
    <property type="term" value="P:mitophagy"/>
    <property type="evidence" value="ECO:0007669"/>
    <property type="project" value="Ensembl"/>
</dbReference>
<protein>
    <submittedName>
        <fullName evidence="4">F-box and leucine rich repeat protein 4</fullName>
    </submittedName>
</protein>
<dbReference type="InParanoid" id="A0A674I4Z1"/>
<keyword evidence="1" id="KW-0433">Leucine-rich repeat</keyword>
<dbReference type="FunFam" id="1.20.1280.50:FF:000050">
    <property type="entry name" value="F-box and leucine-rich repeat protein 4"/>
    <property type="match status" value="1"/>
</dbReference>
<dbReference type="GO" id="GO:0005758">
    <property type="term" value="C:mitochondrial intermembrane space"/>
    <property type="evidence" value="ECO:0007669"/>
    <property type="project" value="Ensembl"/>
</dbReference>
<dbReference type="Pfam" id="PF25372">
    <property type="entry name" value="DUF7885"/>
    <property type="match status" value="1"/>
</dbReference>
<dbReference type="PROSITE" id="PS50181">
    <property type="entry name" value="FBOX"/>
    <property type="match status" value="1"/>
</dbReference>
<dbReference type="InterPro" id="IPR001810">
    <property type="entry name" value="F-box_dom"/>
</dbReference>
<evidence type="ECO:0000256" key="1">
    <source>
        <dbReference type="ARBA" id="ARBA00022614"/>
    </source>
</evidence>
<dbReference type="SUPFAM" id="SSF52047">
    <property type="entry name" value="RNI-like"/>
    <property type="match status" value="1"/>
</dbReference>
<dbReference type="GO" id="GO:0019005">
    <property type="term" value="C:SCF ubiquitin ligase complex"/>
    <property type="evidence" value="ECO:0007669"/>
    <property type="project" value="TreeGrafter"/>
</dbReference>
<dbReference type="Ensembl" id="ENSTMTT00000003063.1">
    <property type="protein sequence ID" value="ENSTMTP00000002947.1"/>
    <property type="gene ID" value="ENSTMTG00000002265.1"/>
</dbReference>
<dbReference type="RefSeq" id="XP_026509867.1">
    <property type="nucleotide sequence ID" value="XM_026654082.1"/>
</dbReference>
<dbReference type="Gene3D" id="3.80.10.10">
    <property type="entry name" value="Ribonuclease Inhibitor"/>
    <property type="match status" value="2"/>
</dbReference>
<dbReference type="GeneID" id="112101789"/>
<dbReference type="FunFam" id="3.80.10.10:FF:000628">
    <property type="entry name" value="F-box and leucine-rich repeat protein 4"/>
    <property type="match status" value="1"/>
</dbReference>
<dbReference type="PANTHER" id="PTHR13318:SF152">
    <property type="entry name" value="F-BOX_LRR-REPEAT PROTEIN 4"/>
    <property type="match status" value="1"/>
</dbReference>
<dbReference type="SUPFAM" id="SSF81383">
    <property type="entry name" value="F-box domain"/>
    <property type="match status" value="1"/>
</dbReference>
<dbReference type="InterPro" id="IPR036047">
    <property type="entry name" value="F-box-like_dom_sf"/>
</dbReference>
<dbReference type="GO" id="GO:0031146">
    <property type="term" value="P:SCF-dependent proteasomal ubiquitin-dependent protein catabolic process"/>
    <property type="evidence" value="ECO:0007669"/>
    <property type="project" value="TreeGrafter"/>
</dbReference>
<evidence type="ECO:0000259" key="3">
    <source>
        <dbReference type="PROSITE" id="PS50181"/>
    </source>
</evidence>
<sequence length="621" mass="70483">MSPVFPMLTVLSMFYYICLRRRARTATRGEMMNSRRAIESNSRALPINVEVVQYAKEVLDFSSHYGSENSMSYTMWNLAGIPNVYPSSGDFTQTAVFRTYGTWWDQCPSAQLPFKRTPPNFYSQDYVELAFEEPVYPTAVHVLETYHPGAVIRILACSANPYSQNTPAEVRWEILWSEAPTKVNSPQARQFTPCIKQIDFPTNLIRLEVNSSLQDYYAELDAVVLHGVKERPVLSLKTSMIDMNDLDEDDDEEKNGCEMDSLNKQFSVAALREWTTNGYFDKLPYELIQLILSHLTVPDLCRLAQTCKLLYQHCCDPLQYIHLSLQPYWARINDTSLEYLLSRCTLIQWLNLSWTGNRGAISVSGFSRFLKVCGSELVRLELACGHFLNETCLEVIAEMCPNLQELNLSSCDKLPPQAFNHIAKVCSLKRLILYRTKVEQTALLSILNFCSELQHLSLGSCVMIEDYDLIASMMGAKCKKLRTLDLWRCKNITENGIAELASGCQLLEELDLGWCPTLQSSTGCFTSLARKLPNLQKLFLTANRSVCDTDIEELAANCTHLRQLDILGTRMVGPASLRKLLESCKDLSLLDVSFCSQIDNRVVLELNASFPNVFIKKSFTQ</sequence>
<dbReference type="GeneTree" id="ENSGT00940000155184"/>
<dbReference type="GO" id="GO:0016607">
    <property type="term" value="C:nuclear speck"/>
    <property type="evidence" value="ECO:0007669"/>
    <property type="project" value="Ensembl"/>
</dbReference>
<proteinExistence type="predicted"/>
<dbReference type="Pfam" id="PF12937">
    <property type="entry name" value="F-box-like"/>
    <property type="match status" value="1"/>
</dbReference>
<dbReference type="PANTHER" id="PTHR13318">
    <property type="entry name" value="PARTNER OF PAIRED, ISOFORM B-RELATED"/>
    <property type="match status" value="1"/>
</dbReference>
<reference evidence="4" key="2">
    <citation type="submission" date="2025-09" db="UniProtKB">
        <authorList>
            <consortium name="Ensembl"/>
        </authorList>
    </citation>
    <scope>IDENTIFICATION</scope>
</reference>
<reference evidence="4" key="1">
    <citation type="submission" date="2025-08" db="UniProtKB">
        <authorList>
            <consortium name="Ensembl"/>
        </authorList>
    </citation>
    <scope>IDENTIFICATION</scope>
</reference>
<dbReference type="SMART" id="SM00367">
    <property type="entry name" value="LRR_CC"/>
    <property type="match status" value="7"/>
</dbReference>
<dbReference type="InterPro" id="IPR057207">
    <property type="entry name" value="FBXL15_LRR"/>
</dbReference>
<dbReference type="Proteomes" id="UP000472274">
    <property type="component" value="Unplaced"/>
</dbReference>
<organism evidence="4 5">
    <name type="scientific">Terrapene triunguis</name>
    <name type="common">Three-toed box turtle</name>
    <dbReference type="NCBI Taxonomy" id="2587831"/>
    <lineage>
        <taxon>Eukaryota</taxon>
        <taxon>Metazoa</taxon>
        <taxon>Chordata</taxon>
        <taxon>Craniata</taxon>
        <taxon>Vertebrata</taxon>
        <taxon>Euteleostomi</taxon>
        <taxon>Archelosauria</taxon>
        <taxon>Testudinata</taxon>
        <taxon>Testudines</taxon>
        <taxon>Cryptodira</taxon>
        <taxon>Durocryptodira</taxon>
        <taxon>Testudinoidea</taxon>
        <taxon>Emydidae</taxon>
        <taxon>Terrapene</taxon>
    </lineage>
</organism>
<keyword evidence="2" id="KW-0833">Ubl conjugation pathway</keyword>
<name>A0A674I4Z1_9SAUR</name>
<gene>
    <name evidence="4" type="primary">FBXL4</name>
</gene>
<accession>A0A674I4Z1</accession>
<feature type="domain" description="F-box" evidence="3">
    <location>
        <begin position="277"/>
        <end position="332"/>
    </location>
</feature>
<dbReference type="GO" id="GO:1990756">
    <property type="term" value="F:ubiquitin-like ligase-substrate adaptor activity"/>
    <property type="evidence" value="ECO:0007669"/>
    <property type="project" value="Ensembl"/>
</dbReference>
<dbReference type="GO" id="GO:1901525">
    <property type="term" value="P:negative regulation of mitophagy"/>
    <property type="evidence" value="ECO:0007669"/>
    <property type="project" value="Ensembl"/>
</dbReference>
<keyword evidence="5" id="KW-1185">Reference proteome</keyword>
<evidence type="ECO:0000313" key="4">
    <source>
        <dbReference type="Ensembl" id="ENSTMTP00000002947.1"/>
    </source>
</evidence>
<evidence type="ECO:0000313" key="5">
    <source>
        <dbReference type="Proteomes" id="UP000472274"/>
    </source>
</evidence>
<dbReference type="CDD" id="cd22117">
    <property type="entry name" value="F-box_FBXL4"/>
    <property type="match status" value="1"/>
</dbReference>
<evidence type="ECO:0000256" key="2">
    <source>
        <dbReference type="ARBA" id="ARBA00022786"/>
    </source>
</evidence>
<dbReference type="AlphaFoldDB" id="A0A674I4Z1"/>
<dbReference type="InterPro" id="IPR006553">
    <property type="entry name" value="Leu-rich_rpt_Cys-con_subtyp"/>
</dbReference>
<dbReference type="GO" id="GO:0005741">
    <property type="term" value="C:mitochondrial outer membrane"/>
    <property type="evidence" value="ECO:0007669"/>
    <property type="project" value="Ensembl"/>
</dbReference>
<dbReference type="CTD" id="26235"/>